<dbReference type="CDD" id="cd04186">
    <property type="entry name" value="GT_2_like_c"/>
    <property type="match status" value="1"/>
</dbReference>
<dbReference type="InterPro" id="IPR029044">
    <property type="entry name" value="Nucleotide-diphossugar_trans"/>
</dbReference>
<protein>
    <recommendedName>
        <fullName evidence="1">Glycosyltransferase 2-like domain-containing protein</fullName>
    </recommendedName>
</protein>
<sequence>MQTVRKLAVKLVKSVIAITPNSWVEWVKRHPKLVAAYSRNLHKSGLLYQLQTIEELTRSYDAYQAYQRTYINSLLAVTAKQDANASNLSKTATLPALNLLVCIPEYDPELIQHTLDSIAEQSSAFSAIIFLCHVEHEKSVNALLASQLDSPFIVVSDATAIDLPVLEQACFVMYAGDKLVKDVRLLIPEVVDANTQVAYVDTDRYNSLGEACFPDFKPDWNPDLQLTTGYIHSGIWVDSLSRLFKAWGEVFSGKSHEISYFDVSVFLCYSYFYSADKHIQHIPLVLLSRPDDTPCFSQAAALVTDLYQPFADLLPATNPALRLRWHADDSPLVSIIIPTRNGLALVKACIESILNKTTYANYEILLINNSSDDAECLQYFAELDLHPKIRVINYDKVFNYSAINNFAAKHAKGDILALVNNDIEVISADWLRDMLCQVLRPDIGCVGAKLLFSDDRIQHAGVVMGYGGGAGHAHKYFPADHNGYMNRLVASHNYSAVTAACLLVKTADFWAVDGLNEQDLSIAFNDVDLCLKVMSLGRRNLYCAEAVLYHHESVSRGHEDTPEKVLRFKNELTYLQTHWQQVIAADPAYNPNLTLRRENFAIKDFSDEYAKVEVKSK</sequence>
<gene>
    <name evidence="2" type="ORF">GCM10009409_15850</name>
</gene>
<evidence type="ECO:0000313" key="2">
    <source>
        <dbReference type="EMBL" id="GGP50197.1"/>
    </source>
</evidence>
<keyword evidence="3" id="KW-1185">Reference proteome</keyword>
<dbReference type="InterPro" id="IPR001173">
    <property type="entry name" value="Glyco_trans_2-like"/>
</dbReference>
<proteinExistence type="predicted"/>
<name>A0ABQ2Q4Y2_9GAMM</name>
<dbReference type="RefSeq" id="WP_188919079.1">
    <property type="nucleotide sequence ID" value="NZ_BMQV01000012.1"/>
</dbReference>
<dbReference type="Gene3D" id="3.90.550.10">
    <property type="entry name" value="Spore Coat Polysaccharide Biosynthesis Protein SpsA, Chain A"/>
    <property type="match status" value="1"/>
</dbReference>
<evidence type="ECO:0000259" key="1">
    <source>
        <dbReference type="Pfam" id="PF00535"/>
    </source>
</evidence>
<dbReference type="Pfam" id="PF00535">
    <property type="entry name" value="Glycos_transf_2"/>
    <property type="match status" value="1"/>
</dbReference>
<organism evidence="2 3">
    <name type="scientific">Shewanella saliphila</name>
    <dbReference type="NCBI Taxonomy" id="2282698"/>
    <lineage>
        <taxon>Bacteria</taxon>
        <taxon>Pseudomonadati</taxon>
        <taxon>Pseudomonadota</taxon>
        <taxon>Gammaproteobacteria</taxon>
        <taxon>Alteromonadales</taxon>
        <taxon>Shewanellaceae</taxon>
        <taxon>Shewanella</taxon>
    </lineage>
</organism>
<dbReference type="PANTHER" id="PTHR43179">
    <property type="entry name" value="RHAMNOSYLTRANSFERASE WBBL"/>
    <property type="match status" value="1"/>
</dbReference>
<reference evidence="3" key="1">
    <citation type="journal article" date="2019" name="Int. J. Syst. Evol. Microbiol.">
        <title>The Global Catalogue of Microorganisms (GCM) 10K type strain sequencing project: providing services to taxonomists for standard genome sequencing and annotation.</title>
        <authorList>
            <consortium name="The Broad Institute Genomics Platform"/>
            <consortium name="The Broad Institute Genome Sequencing Center for Infectious Disease"/>
            <person name="Wu L."/>
            <person name="Ma J."/>
        </authorList>
    </citation>
    <scope>NUCLEOTIDE SEQUENCE [LARGE SCALE GENOMIC DNA]</scope>
    <source>
        <strain evidence="3">JCM 32304</strain>
    </source>
</reference>
<evidence type="ECO:0000313" key="3">
    <source>
        <dbReference type="Proteomes" id="UP000654367"/>
    </source>
</evidence>
<dbReference type="Proteomes" id="UP000654367">
    <property type="component" value="Unassembled WGS sequence"/>
</dbReference>
<dbReference type="SUPFAM" id="SSF53448">
    <property type="entry name" value="Nucleotide-diphospho-sugar transferases"/>
    <property type="match status" value="1"/>
</dbReference>
<comment type="caution">
    <text evidence="2">The sequence shown here is derived from an EMBL/GenBank/DDBJ whole genome shotgun (WGS) entry which is preliminary data.</text>
</comment>
<dbReference type="PANTHER" id="PTHR43179:SF7">
    <property type="entry name" value="RHAMNOSYLTRANSFERASE WBBL"/>
    <property type="match status" value="1"/>
</dbReference>
<feature type="domain" description="Glycosyltransferase 2-like" evidence="1">
    <location>
        <begin position="334"/>
        <end position="448"/>
    </location>
</feature>
<dbReference type="EMBL" id="BMQV01000012">
    <property type="protein sequence ID" value="GGP50197.1"/>
    <property type="molecule type" value="Genomic_DNA"/>
</dbReference>
<accession>A0ABQ2Q4Y2</accession>